<evidence type="ECO:0000313" key="9">
    <source>
        <dbReference type="EMBL" id="EYU24517.1"/>
    </source>
</evidence>
<dbReference type="GO" id="GO:0043565">
    <property type="term" value="F:sequence-specific DNA binding"/>
    <property type="evidence" value="ECO:0000318"/>
    <property type="project" value="GO_Central"/>
</dbReference>
<dbReference type="PANTHER" id="PTHR31945:SF129">
    <property type="entry name" value="TRANSCRIPTION FACTOR SCREAM2"/>
    <property type="match status" value="1"/>
</dbReference>
<dbReference type="CDD" id="cd11443">
    <property type="entry name" value="bHLH_AtAMS_like"/>
    <property type="match status" value="1"/>
</dbReference>
<dbReference type="PROSITE" id="PS50888">
    <property type="entry name" value="BHLH"/>
    <property type="match status" value="1"/>
</dbReference>
<dbReference type="Pfam" id="PF22754">
    <property type="entry name" value="bHLH-TF_ACT-like_plant"/>
    <property type="match status" value="1"/>
</dbReference>
<feature type="region of interest" description="Disordered" evidence="7">
    <location>
        <begin position="276"/>
        <end position="361"/>
    </location>
</feature>
<dbReference type="eggNOG" id="ENOG502QQ2A">
    <property type="taxonomic scope" value="Eukaryota"/>
</dbReference>
<evidence type="ECO:0000256" key="2">
    <source>
        <dbReference type="ARBA" id="ARBA00022473"/>
    </source>
</evidence>
<feature type="compositionally biased region" description="Low complexity" evidence="7">
    <location>
        <begin position="28"/>
        <end position="39"/>
    </location>
</feature>
<feature type="compositionally biased region" description="Acidic residues" evidence="7">
    <location>
        <begin position="290"/>
        <end position="300"/>
    </location>
</feature>
<keyword evidence="4" id="KW-0238">DNA-binding</keyword>
<dbReference type="InterPro" id="IPR011598">
    <property type="entry name" value="bHLH_dom"/>
</dbReference>
<dbReference type="AlphaFoldDB" id="A0A022Q780"/>
<dbReference type="EMBL" id="KI632119">
    <property type="protein sequence ID" value="EYU24517.1"/>
    <property type="molecule type" value="Genomic_DNA"/>
</dbReference>
<protein>
    <recommendedName>
        <fullName evidence="8">BHLH domain-containing protein</fullName>
    </recommendedName>
</protein>
<dbReference type="Proteomes" id="UP000030748">
    <property type="component" value="Unassembled WGS sequence"/>
</dbReference>
<keyword evidence="3" id="KW-0805">Transcription regulation</keyword>
<dbReference type="InterPro" id="IPR051358">
    <property type="entry name" value="TF_AMS/ICE1/BHLH6-like"/>
</dbReference>
<evidence type="ECO:0000256" key="7">
    <source>
        <dbReference type="SAM" id="MobiDB-lite"/>
    </source>
</evidence>
<dbReference type="PANTHER" id="PTHR31945">
    <property type="entry name" value="TRANSCRIPTION FACTOR SCREAM2-RELATED"/>
    <property type="match status" value="1"/>
</dbReference>
<feature type="compositionally biased region" description="Low complexity" evidence="7">
    <location>
        <begin position="325"/>
        <end position="334"/>
    </location>
</feature>
<dbReference type="FunFam" id="4.10.280.10:FF:000066">
    <property type="entry name" value="BHLH transcription factor"/>
    <property type="match status" value="1"/>
</dbReference>
<name>A0A022Q780_ERYGU</name>
<dbReference type="GO" id="GO:0005634">
    <property type="term" value="C:nucleus"/>
    <property type="evidence" value="ECO:0000318"/>
    <property type="project" value="GO_Central"/>
</dbReference>
<reference evidence="9 10" key="1">
    <citation type="journal article" date="2013" name="Proc. Natl. Acad. Sci. U.S.A.">
        <title>Fine-scale variation in meiotic recombination in Mimulus inferred from population shotgun sequencing.</title>
        <authorList>
            <person name="Hellsten U."/>
            <person name="Wright K.M."/>
            <person name="Jenkins J."/>
            <person name="Shu S."/>
            <person name="Yuan Y."/>
            <person name="Wessler S.R."/>
            <person name="Schmutz J."/>
            <person name="Willis J.H."/>
            <person name="Rokhsar D.S."/>
        </authorList>
    </citation>
    <scope>NUCLEOTIDE SEQUENCE [LARGE SCALE GENOMIC DNA]</scope>
    <source>
        <strain evidence="10">cv. DUN x IM62</strain>
    </source>
</reference>
<evidence type="ECO:0000256" key="1">
    <source>
        <dbReference type="ARBA" id="ARBA00004123"/>
    </source>
</evidence>
<dbReference type="InterPro" id="IPR036638">
    <property type="entry name" value="HLH_DNA-bd_sf"/>
</dbReference>
<keyword evidence="2" id="KW-0217">Developmental protein</keyword>
<feature type="region of interest" description="Disordered" evidence="7">
    <location>
        <begin position="23"/>
        <end position="51"/>
    </location>
</feature>
<evidence type="ECO:0000256" key="4">
    <source>
        <dbReference type="ARBA" id="ARBA00023125"/>
    </source>
</evidence>
<keyword evidence="5" id="KW-0804">Transcription</keyword>
<evidence type="ECO:0000256" key="3">
    <source>
        <dbReference type="ARBA" id="ARBA00023015"/>
    </source>
</evidence>
<evidence type="ECO:0000259" key="8">
    <source>
        <dbReference type="PROSITE" id="PS50888"/>
    </source>
</evidence>
<dbReference type="SUPFAM" id="SSF47459">
    <property type="entry name" value="HLH, helix-loop-helix DNA-binding domain"/>
    <property type="match status" value="1"/>
</dbReference>
<dbReference type="STRING" id="4155.A0A022Q780"/>
<comment type="subcellular location">
    <subcellularLocation>
        <location evidence="1">Nucleus</location>
    </subcellularLocation>
</comment>
<dbReference type="Gene3D" id="4.10.280.10">
    <property type="entry name" value="Helix-loop-helix DNA-binding domain"/>
    <property type="match status" value="1"/>
</dbReference>
<gene>
    <name evidence="9" type="ORF">MIMGU_mgv1a024620mg</name>
</gene>
<dbReference type="GO" id="GO:0046983">
    <property type="term" value="F:protein dimerization activity"/>
    <property type="evidence" value="ECO:0007669"/>
    <property type="project" value="InterPro"/>
</dbReference>
<dbReference type="GO" id="GO:0003700">
    <property type="term" value="F:DNA-binding transcription factor activity"/>
    <property type="evidence" value="ECO:0000318"/>
    <property type="project" value="GO_Central"/>
</dbReference>
<dbReference type="SMART" id="SM00353">
    <property type="entry name" value="HLH"/>
    <property type="match status" value="1"/>
</dbReference>
<dbReference type="GO" id="GO:0006355">
    <property type="term" value="P:regulation of DNA-templated transcription"/>
    <property type="evidence" value="ECO:0000318"/>
    <property type="project" value="GO_Central"/>
</dbReference>
<organism evidence="9 10">
    <name type="scientific">Erythranthe guttata</name>
    <name type="common">Yellow monkey flower</name>
    <name type="synonym">Mimulus guttatus</name>
    <dbReference type="NCBI Taxonomy" id="4155"/>
    <lineage>
        <taxon>Eukaryota</taxon>
        <taxon>Viridiplantae</taxon>
        <taxon>Streptophyta</taxon>
        <taxon>Embryophyta</taxon>
        <taxon>Tracheophyta</taxon>
        <taxon>Spermatophyta</taxon>
        <taxon>Magnoliopsida</taxon>
        <taxon>eudicotyledons</taxon>
        <taxon>Gunneridae</taxon>
        <taxon>Pentapetalae</taxon>
        <taxon>asterids</taxon>
        <taxon>lamiids</taxon>
        <taxon>Lamiales</taxon>
        <taxon>Phrymaceae</taxon>
        <taxon>Erythranthe</taxon>
    </lineage>
</organism>
<accession>A0A022Q780</accession>
<dbReference type="Pfam" id="PF00010">
    <property type="entry name" value="HLH"/>
    <property type="match status" value="1"/>
</dbReference>
<feature type="non-terminal residue" evidence="9">
    <location>
        <position position="507"/>
    </location>
</feature>
<evidence type="ECO:0000256" key="6">
    <source>
        <dbReference type="ARBA" id="ARBA00023242"/>
    </source>
</evidence>
<feature type="compositionally biased region" description="Polar residues" evidence="7">
    <location>
        <begin position="302"/>
        <end position="311"/>
    </location>
</feature>
<dbReference type="InterPro" id="IPR054502">
    <property type="entry name" value="bHLH-TF_ACT-like_plant"/>
</dbReference>
<proteinExistence type="predicted"/>
<evidence type="ECO:0000313" key="10">
    <source>
        <dbReference type="Proteomes" id="UP000030748"/>
    </source>
</evidence>
<sequence>MLSRNNSMGWIGRSEVENQLTSASWPQNTTTTTTAATTTNGGGGGFDDQSKQETEMGSLYTFNSMLQTDHHDPITTTTAAAAAAMHEISFSPNFNLESAADNDHLLFHPVDYSSATCSPTSASVFNAVNHHHQAVNYFLPPKPPAAKNPFDSAFESGCENGYLESAFIKAAGFGSESPQMGSINNNFNGGGFLTNTSNYDSLFLNTTNNRIKVVNPLDNLTQPTLFQKRAALRKNVLGNSNLGCLNLGGVGGGNSKSPSTTTISGVNNVNKRRLGDDLEDVSTNNNDLCYDSDDDYDDDQVLGNSNNNIGVSYNDLEEISGKNGGSSSNGNSTVAGGGGGGPDRKGKKKGPPAKNLMAERRRRKKLNDRLLMLRSVVPNISKMDRTSILGDAIDYLKELLQKINDLNNELESTPPTPTAPVFPSRFKEEQRTQIAFPTPLSSPTGGQPSRVEVRLREGRGLSIHMLSGCKPGLLLSTMRAMDNLGLDVQQAVISCFNGFALDVFRAE</sequence>
<evidence type="ECO:0000256" key="5">
    <source>
        <dbReference type="ARBA" id="ARBA00023163"/>
    </source>
</evidence>
<keyword evidence="6" id="KW-0539">Nucleus</keyword>
<feature type="domain" description="BHLH" evidence="8">
    <location>
        <begin position="350"/>
        <end position="399"/>
    </location>
</feature>
<keyword evidence="10" id="KW-1185">Reference proteome</keyword>